<dbReference type="EMBL" id="JBDFQZ010000011">
    <property type="protein sequence ID" value="KAK9675900.1"/>
    <property type="molecule type" value="Genomic_DNA"/>
</dbReference>
<organism evidence="2 3">
    <name type="scientific">Saponaria officinalis</name>
    <name type="common">Common soapwort</name>
    <name type="synonym">Lychnis saponaria</name>
    <dbReference type="NCBI Taxonomy" id="3572"/>
    <lineage>
        <taxon>Eukaryota</taxon>
        <taxon>Viridiplantae</taxon>
        <taxon>Streptophyta</taxon>
        <taxon>Embryophyta</taxon>
        <taxon>Tracheophyta</taxon>
        <taxon>Spermatophyta</taxon>
        <taxon>Magnoliopsida</taxon>
        <taxon>eudicotyledons</taxon>
        <taxon>Gunneridae</taxon>
        <taxon>Pentapetalae</taxon>
        <taxon>Caryophyllales</taxon>
        <taxon>Caryophyllaceae</taxon>
        <taxon>Caryophylleae</taxon>
        <taxon>Saponaria</taxon>
    </lineage>
</organism>
<evidence type="ECO:0000256" key="1">
    <source>
        <dbReference type="SAM" id="MobiDB-lite"/>
    </source>
</evidence>
<evidence type="ECO:0008006" key="4">
    <source>
        <dbReference type="Google" id="ProtNLM"/>
    </source>
</evidence>
<evidence type="ECO:0000313" key="3">
    <source>
        <dbReference type="Proteomes" id="UP001443914"/>
    </source>
</evidence>
<evidence type="ECO:0000313" key="2">
    <source>
        <dbReference type="EMBL" id="KAK9675900.1"/>
    </source>
</evidence>
<feature type="compositionally biased region" description="Acidic residues" evidence="1">
    <location>
        <begin position="376"/>
        <end position="389"/>
    </location>
</feature>
<proteinExistence type="predicted"/>
<dbReference type="Pfam" id="PF07891">
    <property type="entry name" value="DUF1666"/>
    <property type="match status" value="1"/>
</dbReference>
<sequence>MFGKKPLTFTIKKMLGLVNSFWISLWSYIHRVFSLFSRFSAEKSVENWSENDENCVKKEELSEEIKDFDQIEEKEMNCDEGNVVSSSTSKYQFFAGNSVSAFIEEPQIMNFTVHELRVFSNDGFNPKHDLVEKVDSFVEDEISGFSVDVNVNSVSNDPILEPPLVKNSVCDGLSVEEEVGNRVEIENSDVDFRCNDHVLVQNDCDDQLSGENEAVERFETVNSDLLVTECPAVCDINCDEKDASSVSQDELFEIEETVSLDEIREKVEVSDQIHSLIAKSDDFWSTIYKDDCVFGSHDEIMVDYEEDCLKSSDDSSIDQNSVESDNGELDSPFIELEINSYEYNSTVHTDENILSDKSSDSEDERDDDSRGIDSSESCEDGDNVEMGNDDVLLEQKELIRQMKKEMRQLKVKGLPTILEESESPRVEDDLRPLRIDEKVGHKDRMDGIETFYKRYLDKMRKLDILSQQTMYAIGLLRLKNQDQLAMNKKGHIPVMKSLLAHNFWFHKPRKHEADHVKELIKDMRRDLELVYVGHLCLSWEILKWQYRKVEELQAHDPYGFHQYNHVAGGFQKFQVILRRFIEDEPFQQGPRVQHYLKSRCAHSNILQVPLIKDDPRNECKGDKEGNISVGILKEVIGSSMRSFWDFLHADKDEPHTITLMGINGAHVHLEDPSYTDLLTEVRSNLHKKEKMLKDLVRSGNCLVRKFQKHQDQRLSLEMLLAQVELRLVSRVLHMSKITTEQLLWCHKKINKTNIIGRKVHVESSFLLFPCQ</sequence>
<dbReference type="AlphaFoldDB" id="A0AAW1HHI0"/>
<dbReference type="PANTHER" id="PTHR46741">
    <property type="entry name" value="OS09G0413600 PROTEIN"/>
    <property type="match status" value="1"/>
</dbReference>
<name>A0AAW1HHI0_SAPOF</name>
<gene>
    <name evidence="2" type="ORF">RND81_11G039800</name>
</gene>
<accession>A0AAW1HHI0</accession>
<keyword evidence="3" id="KW-1185">Reference proteome</keyword>
<dbReference type="Proteomes" id="UP001443914">
    <property type="component" value="Unassembled WGS sequence"/>
</dbReference>
<feature type="region of interest" description="Disordered" evidence="1">
    <location>
        <begin position="347"/>
        <end position="389"/>
    </location>
</feature>
<dbReference type="InterPro" id="IPR012870">
    <property type="entry name" value="DUF1666"/>
</dbReference>
<feature type="region of interest" description="Disordered" evidence="1">
    <location>
        <begin position="311"/>
        <end position="331"/>
    </location>
</feature>
<comment type="caution">
    <text evidence="2">The sequence shown here is derived from an EMBL/GenBank/DDBJ whole genome shotgun (WGS) entry which is preliminary data.</text>
</comment>
<dbReference type="PANTHER" id="PTHR46741:SF4">
    <property type="entry name" value="FINGER FYVE DOMAIN PROTEIN, PUTATIVE (DUF1666)-RELATED"/>
    <property type="match status" value="1"/>
</dbReference>
<protein>
    <recommendedName>
        <fullName evidence="4">Ribosomal protein L34Ae</fullName>
    </recommendedName>
</protein>
<reference evidence="2" key="1">
    <citation type="submission" date="2024-03" db="EMBL/GenBank/DDBJ databases">
        <title>WGS assembly of Saponaria officinalis var. Norfolk2.</title>
        <authorList>
            <person name="Jenkins J."/>
            <person name="Shu S."/>
            <person name="Grimwood J."/>
            <person name="Barry K."/>
            <person name="Goodstein D."/>
            <person name="Schmutz J."/>
            <person name="Leebens-Mack J."/>
            <person name="Osbourn A."/>
        </authorList>
    </citation>
    <scope>NUCLEOTIDE SEQUENCE [LARGE SCALE GENOMIC DNA]</scope>
    <source>
        <strain evidence="2">JIC</strain>
    </source>
</reference>